<keyword evidence="1" id="KW-0812">Transmembrane</keyword>
<comment type="caution">
    <text evidence="2">The sequence shown here is derived from an EMBL/GenBank/DDBJ whole genome shotgun (WGS) entry which is preliminary data.</text>
</comment>
<reference evidence="2" key="1">
    <citation type="submission" date="2022-07" db="EMBL/GenBank/DDBJ databases">
        <authorList>
            <person name="Trinca V."/>
            <person name="Uliana J.V.C."/>
            <person name="Torres T.T."/>
            <person name="Ward R.J."/>
            <person name="Monesi N."/>
        </authorList>
    </citation>
    <scope>NUCLEOTIDE SEQUENCE</scope>
    <source>
        <strain evidence="2">HSMRA1968</strain>
        <tissue evidence="2">Whole embryos</tissue>
    </source>
</reference>
<protein>
    <submittedName>
        <fullName evidence="2">Uncharacterized protein</fullName>
    </submittedName>
</protein>
<evidence type="ECO:0000256" key="1">
    <source>
        <dbReference type="SAM" id="Phobius"/>
    </source>
</evidence>
<feature type="transmembrane region" description="Helical" evidence="1">
    <location>
        <begin position="45"/>
        <end position="64"/>
    </location>
</feature>
<organism evidence="2 3">
    <name type="scientific">Pseudolycoriella hygida</name>
    <dbReference type="NCBI Taxonomy" id="35572"/>
    <lineage>
        <taxon>Eukaryota</taxon>
        <taxon>Metazoa</taxon>
        <taxon>Ecdysozoa</taxon>
        <taxon>Arthropoda</taxon>
        <taxon>Hexapoda</taxon>
        <taxon>Insecta</taxon>
        <taxon>Pterygota</taxon>
        <taxon>Neoptera</taxon>
        <taxon>Endopterygota</taxon>
        <taxon>Diptera</taxon>
        <taxon>Nematocera</taxon>
        <taxon>Sciaroidea</taxon>
        <taxon>Sciaridae</taxon>
        <taxon>Pseudolycoriella</taxon>
    </lineage>
</organism>
<name>A0A9Q0MQ21_9DIPT</name>
<dbReference type="Proteomes" id="UP001151699">
    <property type="component" value="Chromosome C"/>
</dbReference>
<keyword evidence="1" id="KW-0472">Membrane</keyword>
<evidence type="ECO:0000313" key="2">
    <source>
        <dbReference type="EMBL" id="KAJ6635791.1"/>
    </source>
</evidence>
<accession>A0A9Q0MQ21</accession>
<keyword evidence="1" id="KW-1133">Transmembrane helix</keyword>
<gene>
    <name evidence="2" type="ORF">Bhyg_14377</name>
</gene>
<evidence type="ECO:0000313" key="3">
    <source>
        <dbReference type="Proteomes" id="UP001151699"/>
    </source>
</evidence>
<sequence>MLYRIGNIITLGTKSQIDRVSIPIKKYSDLKLQGRHCHSRREVQWFPIVNCCMSFVIIIFQLTINSIHISH</sequence>
<keyword evidence="3" id="KW-1185">Reference proteome</keyword>
<dbReference type="AlphaFoldDB" id="A0A9Q0MQ21"/>
<proteinExistence type="predicted"/>
<dbReference type="EMBL" id="WJQU01000004">
    <property type="protein sequence ID" value="KAJ6635791.1"/>
    <property type="molecule type" value="Genomic_DNA"/>
</dbReference>